<comment type="caution">
    <text evidence="3">The sequence shown here is derived from an EMBL/GenBank/DDBJ whole genome shotgun (WGS) entry which is preliminary data.</text>
</comment>
<organism evidence="3 4">
    <name type="scientific">Noviherbaspirillum galbum</name>
    <dbReference type="NCBI Taxonomy" id="2709383"/>
    <lineage>
        <taxon>Bacteria</taxon>
        <taxon>Pseudomonadati</taxon>
        <taxon>Pseudomonadota</taxon>
        <taxon>Betaproteobacteria</taxon>
        <taxon>Burkholderiales</taxon>
        <taxon>Oxalobacteraceae</taxon>
        <taxon>Noviherbaspirillum</taxon>
    </lineage>
</organism>
<feature type="transmembrane region" description="Helical" evidence="1">
    <location>
        <begin position="160"/>
        <end position="183"/>
    </location>
</feature>
<dbReference type="AlphaFoldDB" id="A0A6B3SNT1"/>
<dbReference type="InterPro" id="IPR012495">
    <property type="entry name" value="TadE-like_dom"/>
</dbReference>
<accession>A0A6B3SNT1</accession>
<evidence type="ECO:0000256" key="1">
    <source>
        <dbReference type="SAM" id="Phobius"/>
    </source>
</evidence>
<dbReference type="InterPro" id="IPR038695">
    <property type="entry name" value="Saro_0823-like_sf"/>
</dbReference>
<reference evidence="3 4" key="1">
    <citation type="submission" date="2020-02" db="EMBL/GenBank/DDBJ databases">
        <authorList>
            <person name="Kim M.K."/>
        </authorList>
    </citation>
    <scope>NUCLEOTIDE SEQUENCE [LARGE SCALE GENOMIC DNA]</scope>
    <source>
        <strain evidence="3 4">17J57-3</strain>
    </source>
</reference>
<evidence type="ECO:0000313" key="4">
    <source>
        <dbReference type="Proteomes" id="UP000482155"/>
    </source>
</evidence>
<name>A0A6B3SNT1_9BURK</name>
<keyword evidence="4" id="KW-1185">Reference proteome</keyword>
<evidence type="ECO:0000313" key="3">
    <source>
        <dbReference type="EMBL" id="NEX62454.1"/>
    </source>
</evidence>
<keyword evidence="1" id="KW-0812">Transmembrane</keyword>
<keyword evidence="1" id="KW-1133">Transmembrane helix</keyword>
<dbReference type="InterPro" id="IPR003795">
    <property type="entry name" value="DUF192"/>
</dbReference>
<evidence type="ECO:0000259" key="2">
    <source>
        <dbReference type="Pfam" id="PF07811"/>
    </source>
</evidence>
<dbReference type="Pfam" id="PF02643">
    <property type="entry name" value="DUF192"/>
    <property type="match status" value="1"/>
</dbReference>
<dbReference type="Pfam" id="PF07811">
    <property type="entry name" value="TadE"/>
    <property type="match status" value="1"/>
</dbReference>
<dbReference type="RefSeq" id="WP_163964757.1">
    <property type="nucleotide sequence ID" value="NZ_JAAIVB010000050.1"/>
</dbReference>
<sequence length="447" mass="48007">MNDAFPTPGQACDAAARMTAMHTRTGVHALDLRSAGTFARRLRGLMLAAPLGAAQGMLITRCASVHACFMKQTIDVVYLDLAGRVLGCVSGLKPWRFSVAPGRRSRTTHALELQQGAIARMDIRPGDRLSHPLIDPDPEPGDGKPFVSQSSRMSREHGAALVEFISIGPVLTILGLAILQYALLFVAKNQINHAAFMAARTGSVENASLDRVLESYQRALVPLYGGGTDDAQLQESLAKVRADLADRSLKIELLNPVQGSFDDWNDPVLQDTLGKGRRVIPYNWQALKDPAAIGPRSGQNIQDANLIKLRITHGYRLKVPFVSTALQFMLRWADDGSDPFLSGLYEDRRIPVVTHVALHMQSDAIEPDKPVIVPGADDADQLHQPTSNTLPVAPPKCLTIGCTVIFDPNAPGGNESGGSGTNGGNRDPLYGCPPGDTKCTQLCTSAG</sequence>
<protein>
    <recommendedName>
        <fullName evidence="2">TadE-like domain-containing protein</fullName>
    </recommendedName>
</protein>
<dbReference type="Gene3D" id="2.60.120.1140">
    <property type="entry name" value="Protein of unknown function DUF192"/>
    <property type="match status" value="1"/>
</dbReference>
<proteinExistence type="predicted"/>
<dbReference type="Proteomes" id="UP000482155">
    <property type="component" value="Unassembled WGS sequence"/>
</dbReference>
<feature type="domain" description="TadE-like" evidence="2">
    <location>
        <begin position="158"/>
        <end position="200"/>
    </location>
</feature>
<dbReference type="PANTHER" id="PTHR37953">
    <property type="entry name" value="UPF0127 PROTEIN MJ1496"/>
    <property type="match status" value="1"/>
</dbReference>
<dbReference type="PANTHER" id="PTHR37953:SF1">
    <property type="entry name" value="UPF0127 PROTEIN MJ1496"/>
    <property type="match status" value="1"/>
</dbReference>
<gene>
    <name evidence="3" type="ORF">G3574_15295</name>
</gene>
<keyword evidence="1" id="KW-0472">Membrane</keyword>
<dbReference type="EMBL" id="JAAIVB010000050">
    <property type="protein sequence ID" value="NEX62454.1"/>
    <property type="molecule type" value="Genomic_DNA"/>
</dbReference>